<proteinExistence type="predicted"/>
<dbReference type="Pfam" id="PF13556">
    <property type="entry name" value="HTH_30"/>
    <property type="match status" value="1"/>
</dbReference>
<keyword evidence="4" id="KW-1185">Reference proteome</keyword>
<accession>A0A852R5G4</accession>
<gene>
    <name evidence="3" type="ORF">BJ960_000502</name>
</gene>
<reference evidence="3 4" key="1">
    <citation type="submission" date="2020-07" db="EMBL/GenBank/DDBJ databases">
        <title>Sequencing the genomes of 1000 actinobacteria strains.</title>
        <authorList>
            <person name="Klenk H.-P."/>
        </authorList>
    </citation>
    <scope>NUCLEOTIDE SEQUENCE [LARGE SCALE GENOMIC DNA]</scope>
    <source>
        <strain evidence="3 4">DSM 17380</strain>
    </source>
</reference>
<organism evidence="3 4">
    <name type="scientific">Leucobacter aridicollis</name>
    <dbReference type="NCBI Taxonomy" id="283878"/>
    <lineage>
        <taxon>Bacteria</taxon>
        <taxon>Bacillati</taxon>
        <taxon>Actinomycetota</taxon>
        <taxon>Actinomycetes</taxon>
        <taxon>Micrococcales</taxon>
        <taxon>Microbacteriaceae</taxon>
        <taxon>Leucobacter</taxon>
    </lineage>
</organism>
<feature type="domain" description="RsbT co-antagonist protein RsbRD N-terminal" evidence="2">
    <location>
        <begin position="48"/>
        <end position="165"/>
    </location>
</feature>
<sequence>MLGSYDLETQAVSLDLDPRWLELVAEVQDRRVELRDSFLRGFPVAEKYGDNAVASADVVEVVDDSLEMFLLQLAGTPLPERLQSFPERLGTRRAGQGVPESLLLEGVRTNFAVLWEAFKQAAGEAESELLVAQVETLIGLVEQQVSRVQRAYLTESQRLSQDTRRTIDHALARFITGDLLSQSELTLLAEALGAPSDGELWVALLSPSGVPLERLLAPWRASLSWQGVFVLLSPDHAQPDLPAEARGVITRHPAPLDRLPALVREMTRLTTPLQHSGVAYLDDLVLHSAHASAAGHFDDPASVLGRDFFEIREVEQTRLRETLRAFAETGTVGGAAALLFCHRNTVVTRMRRVEALTGYNPLVPRQLAILAVFLGLW</sequence>
<dbReference type="InterPro" id="IPR042070">
    <property type="entry name" value="PucR_C-HTH_sf"/>
</dbReference>
<evidence type="ECO:0000259" key="1">
    <source>
        <dbReference type="Pfam" id="PF13556"/>
    </source>
</evidence>
<evidence type="ECO:0008006" key="5">
    <source>
        <dbReference type="Google" id="ProtNLM"/>
    </source>
</evidence>
<evidence type="ECO:0000313" key="3">
    <source>
        <dbReference type="EMBL" id="NYD25699.1"/>
    </source>
</evidence>
<protein>
    <recommendedName>
        <fullName evidence="5">PucR C-terminal helix-turn-helix domain-containing protein</fullName>
    </recommendedName>
</protein>
<dbReference type="InterPro" id="IPR025751">
    <property type="entry name" value="RsbRD_N_dom"/>
</dbReference>
<comment type="caution">
    <text evidence="3">The sequence shown here is derived from an EMBL/GenBank/DDBJ whole genome shotgun (WGS) entry which is preliminary data.</text>
</comment>
<dbReference type="Pfam" id="PF14361">
    <property type="entry name" value="RsbRD_N"/>
    <property type="match status" value="1"/>
</dbReference>
<feature type="domain" description="PucR C-terminal helix-turn-helix" evidence="1">
    <location>
        <begin position="319"/>
        <end position="372"/>
    </location>
</feature>
<dbReference type="EMBL" id="JACCBD010000001">
    <property type="protein sequence ID" value="NYD25699.1"/>
    <property type="molecule type" value="Genomic_DNA"/>
</dbReference>
<dbReference type="Proteomes" id="UP000586095">
    <property type="component" value="Unassembled WGS sequence"/>
</dbReference>
<dbReference type="InterPro" id="IPR025736">
    <property type="entry name" value="PucR_C-HTH_dom"/>
</dbReference>
<dbReference type="Gene3D" id="1.10.10.2840">
    <property type="entry name" value="PucR C-terminal helix-turn-helix domain"/>
    <property type="match status" value="1"/>
</dbReference>
<dbReference type="RefSeq" id="WP_185986116.1">
    <property type="nucleotide sequence ID" value="NZ_BAAALZ010000002.1"/>
</dbReference>
<evidence type="ECO:0000313" key="4">
    <source>
        <dbReference type="Proteomes" id="UP000586095"/>
    </source>
</evidence>
<name>A0A852R5G4_9MICO</name>
<evidence type="ECO:0000259" key="2">
    <source>
        <dbReference type="Pfam" id="PF14361"/>
    </source>
</evidence>
<dbReference type="AlphaFoldDB" id="A0A852R5G4"/>